<dbReference type="Gene3D" id="3.30.1010.10">
    <property type="entry name" value="Phosphatidylinositol 3-kinase Catalytic Subunit, Chain A, domain 4"/>
    <property type="match status" value="1"/>
</dbReference>
<evidence type="ECO:0000313" key="2">
    <source>
        <dbReference type="Proteomes" id="UP000437736"/>
    </source>
</evidence>
<organism evidence="1 2">
    <name type="scientific">Acidiferrimicrobium australe</name>
    <dbReference type="NCBI Taxonomy" id="2664430"/>
    <lineage>
        <taxon>Bacteria</taxon>
        <taxon>Bacillati</taxon>
        <taxon>Actinomycetota</taxon>
        <taxon>Acidimicrobiia</taxon>
        <taxon>Acidimicrobiales</taxon>
        <taxon>Acidimicrobiaceae</taxon>
        <taxon>Acidiferrimicrobium</taxon>
    </lineage>
</organism>
<name>A0ABW9QUW8_9ACTN</name>
<dbReference type="InterPro" id="IPR011009">
    <property type="entry name" value="Kinase-like_dom_sf"/>
</dbReference>
<keyword evidence="2" id="KW-1185">Reference proteome</keyword>
<dbReference type="Proteomes" id="UP000437736">
    <property type="component" value="Unassembled WGS sequence"/>
</dbReference>
<accession>A0ABW9QUW8</accession>
<sequence>MPALQRAIGNRAVVDLLGGGANRGERLHSVDATRIQRFSFQDRPVPDFSGATITRSAAGKRGVFFAAAGGSTVVIKLDDEAAAPTETANILIKKLGGIETPDARAITDKKSPEWRSVKTAIQQKVGDDSEGLEQGRESTPRMLGNAKAIWLMPELKALSFAQLVSDRRYHTTLMSALRNEETMRQIGRLAVIDGFLGNWDRFLVPGKIANIGNIMLSEDGKNLVAIDSTVSRLKAIAFTEIDAQQQPDEEKRRRGNQAREKNAVKDKITFLQSVIDDQDAWIRGFFRTLIGISEQNAGAPLPPLLKEGGALAGFWKKAEQNIKAGLIEQQAVLAKAVKKNGKVKGVLEEKNVGDYETAKVSGKYAALRARGLSHEEAEEELRSYRGYRAKRGALPTGLKWTAKSGRG</sequence>
<dbReference type="EMBL" id="WJHE01000234">
    <property type="protein sequence ID" value="MST32183.1"/>
    <property type="molecule type" value="Genomic_DNA"/>
</dbReference>
<dbReference type="Gene3D" id="1.10.1070.11">
    <property type="entry name" value="Phosphatidylinositol 3-/4-kinase, catalytic domain"/>
    <property type="match status" value="1"/>
</dbReference>
<evidence type="ECO:0000313" key="1">
    <source>
        <dbReference type="EMBL" id="MST32183.1"/>
    </source>
</evidence>
<protein>
    <submittedName>
        <fullName evidence="1">Uncharacterized protein</fullName>
    </submittedName>
</protein>
<dbReference type="InterPro" id="IPR036940">
    <property type="entry name" value="PI3/4_kinase_cat_sf"/>
</dbReference>
<gene>
    <name evidence="1" type="ORF">GHK86_05515</name>
</gene>
<proteinExistence type="predicted"/>
<comment type="caution">
    <text evidence="1">The sequence shown here is derived from an EMBL/GenBank/DDBJ whole genome shotgun (WGS) entry which is preliminary data.</text>
</comment>
<dbReference type="SUPFAM" id="SSF56112">
    <property type="entry name" value="Protein kinase-like (PK-like)"/>
    <property type="match status" value="1"/>
</dbReference>
<reference evidence="1 2" key="1">
    <citation type="submission" date="2019-11" db="EMBL/GenBank/DDBJ databases">
        <title>Acidiferrimicrobium australis gen. nov., sp. nov., an acidophilic and obligately heterotrophic, member of the Actinobacteria that catalyses dissimilatory oxido- reduction of iron isolated from metal-rich acidic water in Chile.</title>
        <authorList>
            <person name="Gonzalez D."/>
            <person name="Huber K."/>
            <person name="Hedrich S."/>
            <person name="Rojas-Villalobos C."/>
            <person name="Quatrini R."/>
            <person name="Dinamarca M.A."/>
            <person name="Schwarz A."/>
            <person name="Canales C."/>
            <person name="Nancucheo I."/>
        </authorList>
    </citation>
    <scope>NUCLEOTIDE SEQUENCE [LARGE SCALE GENOMIC DNA]</scope>
    <source>
        <strain evidence="1 2">USS-CCA1</strain>
    </source>
</reference>